<evidence type="ECO:0000256" key="2">
    <source>
        <dbReference type="ARBA" id="ARBA00004613"/>
    </source>
</evidence>
<evidence type="ECO:0000256" key="7">
    <source>
        <dbReference type="SAM" id="SignalP"/>
    </source>
</evidence>
<name>R7UB59_CAPTE</name>
<organism evidence="9">
    <name type="scientific">Capitella teleta</name>
    <name type="common">Polychaete worm</name>
    <dbReference type="NCBI Taxonomy" id="283909"/>
    <lineage>
        <taxon>Eukaryota</taxon>
        <taxon>Metazoa</taxon>
        <taxon>Spiralia</taxon>
        <taxon>Lophotrochozoa</taxon>
        <taxon>Annelida</taxon>
        <taxon>Polychaeta</taxon>
        <taxon>Sedentaria</taxon>
        <taxon>Scolecida</taxon>
        <taxon>Capitellidae</taxon>
        <taxon>Capitella</taxon>
    </lineage>
</organism>
<dbReference type="SUPFAM" id="SSF49785">
    <property type="entry name" value="Galactose-binding domain-like"/>
    <property type="match status" value="1"/>
</dbReference>
<feature type="domain" description="F5/8 type C" evidence="8">
    <location>
        <begin position="58"/>
        <end position="210"/>
    </location>
</feature>
<dbReference type="Proteomes" id="UP000014760">
    <property type="component" value="Unassembled WGS sequence"/>
</dbReference>
<dbReference type="AlphaFoldDB" id="R7UB59"/>
<evidence type="ECO:0000313" key="9">
    <source>
        <dbReference type="EMBL" id="ELU00482.1"/>
    </source>
</evidence>
<evidence type="ECO:0000259" key="8">
    <source>
        <dbReference type="PROSITE" id="PS50022"/>
    </source>
</evidence>
<evidence type="ECO:0000256" key="6">
    <source>
        <dbReference type="ARBA" id="ARBA00023157"/>
    </source>
</evidence>
<protein>
    <recommendedName>
        <fullName evidence="8">F5/8 type C domain-containing protein</fullName>
    </recommendedName>
</protein>
<reference evidence="11" key="1">
    <citation type="submission" date="2012-12" db="EMBL/GenBank/DDBJ databases">
        <authorList>
            <person name="Hellsten U."/>
            <person name="Grimwood J."/>
            <person name="Chapman J.A."/>
            <person name="Shapiro H."/>
            <person name="Aerts A."/>
            <person name="Otillar R.P."/>
            <person name="Terry A.Y."/>
            <person name="Boore J.L."/>
            <person name="Simakov O."/>
            <person name="Marletaz F."/>
            <person name="Cho S.-J."/>
            <person name="Edsinger-Gonzales E."/>
            <person name="Havlak P."/>
            <person name="Kuo D.-H."/>
            <person name="Larsson T."/>
            <person name="Lv J."/>
            <person name="Arendt D."/>
            <person name="Savage R."/>
            <person name="Osoegawa K."/>
            <person name="de Jong P."/>
            <person name="Lindberg D.R."/>
            <person name="Seaver E.C."/>
            <person name="Weisblat D.A."/>
            <person name="Putnam N.H."/>
            <person name="Grigoriev I.V."/>
            <person name="Rokhsar D.S."/>
        </authorList>
    </citation>
    <scope>NUCLEOTIDE SEQUENCE</scope>
    <source>
        <strain evidence="11">I ESC-2004</strain>
    </source>
</reference>
<evidence type="ECO:0000313" key="11">
    <source>
        <dbReference type="Proteomes" id="UP000014760"/>
    </source>
</evidence>
<keyword evidence="5" id="KW-0472">Membrane</keyword>
<keyword evidence="3" id="KW-0964">Secreted</keyword>
<feature type="signal peptide" evidence="7">
    <location>
        <begin position="1"/>
        <end position="23"/>
    </location>
</feature>
<dbReference type="PROSITE" id="PS01285">
    <property type="entry name" value="FA58C_1"/>
    <property type="match status" value="1"/>
</dbReference>
<keyword evidence="7" id="KW-0732">Signal</keyword>
<reference evidence="10" key="3">
    <citation type="submission" date="2015-06" db="UniProtKB">
        <authorList>
            <consortium name="EnsemblMetazoa"/>
        </authorList>
    </citation>
    <scope>IDENTIFICATION</scope>
</reference>
<keyword evidence="11" id="KW-1185">Reference proteome</keyword>
<dbReference type="OrthoDB" id="2121828at2759"/>
<dbReference type="PROSITE" id="PS50022">
    <property type="entry name" value="FA58C_3"/>
    <property type="match status" value="1"/>
</dbReference>
<gene>
    <name evidence="9" type="ORF">CAPTEDRAFT_186405</name>
</gene>
<evidence type="ECO:0000256" key="1">
    <source>
        <dbReference type="ARBA" id="ARBA00004184"/>
    </source>
</evidence>
<comment type="subcellular location">
    <subcellularLocation>
        <location evidence="1">Endomembrane system</location>
        <topology evidence="1">Peripheral membrane protein</topology>
    </subcellularLocation>
    <subcellularLocation>
        <location evidence="2">Secreted</location>
    </subcellularLocation>
</comment>
<dbReference type="EnsemblMetazoa" id="CapteT186405">
    <property type="protein sequence ID" value="CapteP186405"/>
    <property type="gene ID" value="CapteG186405"/>
</dbReference>
<keyword evidence="6" id="KW-1015">Disulfide bond</keyword>
<dbReference type="PANTHER" id="PTHR46806">
    <property type="entry name" value="F5/8 TYPE C DOMAIN-CONTAINING PROTEIN"/>
    <property type="match status" value="1"/>
</dbReference>
<dbReference type="Gene3D" id="2.60.120.260">
    <property type="entry name" value="Galactose-binding domain-like"/>
    <property type="match status" value="1"/>
</dbReference>
<dbReference type="GO" id="GO:0005576">
    <property type="term" value="C:extracellular region"/>
    <property type="evidence" value="ECO:0007669"/>
    <property type="project" value="UniProtKB-SubCell"/>
</dbReference>
<dbReference type="SMART" id="SM00231">
    <property type="entry name" value="FA58C"/>
    <property type="match status" value="1"/>
</dbReference>
<dbReference type="InterPro" id="IPR050633">
    <property type="entry name" value="Neuropilin_MCO_CoagFactor"/>
</dbReference>
<dbReference type="GO" id="GO:0012505">
    <property type="term" value="C:endomembrane system"/>
    <property type="evidence" value="ECO:0007669"/>
    <property type="project" value="UniProtKB-SubCell"/>
</dbReference>
<evidence type="ECO:0000256" key="5">
    <source>
        <dbReference type="ARBA" id="ARBA00023136"/>
    </source>
</evidence>
<dbReference type="EMBL" id="AMQN01009677">
    <property type="status" value="NOT_ANNOTATED_CDS"/>
    <property type="molecule type" value="Genomic_DNA"/>
</dbReference>
<reference evidence="9 11" key="2">
    <citation type="journal article" date="2013" name="Nature">
        <title>Insights into bilaterian evolution from three spiralian genomes.</title>
        <authorList>
            <person name="Simakov O."/>
            <person name="Marletaz F."/>
            <person name="Cho S.J."/>
            <person name="Edsinger-Gonzales E."/>
            <person name="Havlak P."/>
            <person name="Hellsten U."/>
            <person name="Kuo D.H."/>
            <person name="Larsson T."/>
            <person name="Lv J."/>
            <person name="Arendt D."/>
            <person name="Savage R."/>
            <person name="Osoegawa K."/>
            <person name="de Jong P."/>
            <person name="Grimwood J."/>
            <person name="Chapman J.A."/>
            <person name="Shapiro H."/>
            <person name="Aerts A."/>
            <person name="Otillar R.P."/>
            <person name="Terry A.Y."/>
            <person name="Boore J.L."/>
            <person name="Grigoriev I.V."/>
            <person name="Lindberg D.R."/>
            <person name="Seaver E.C."/>
            <person name="Weisblat D.A."/>
            <person name="Putnam N.H."/>
            <person name="Rokhsar D.S."/>
        </authorList>
    </citation>
    <scope>NUCLEOTIDE SEQUENCE</scope>
    <source>
        <strain evidence="9 11">I ESC-2004</strain>
    </source>
</reference>
<dbReference type="Pfam" id="PF00754">
    <property type="entry name" value="F5_F8_type_C"/>
    <property type="match status" value="1"/>
</dbReference>
<dbReference type="InterPro" id="IPR008979">
    <property type="entry name" value="Galactose-bd-like_sf"/>
</dbReference>
<evidence type="ECO:0000256" key="4">
    <source>
        <dbReference type="ARBA" id="ARBA00022889"/>
    </source>
</evidence>
<dbReference type="HOGENOM" id="CLU_053033_0_0_1"/>
<dbReference type="PANTHER" id="PTHR46806:SF5">
    <property type="entry name" value="F5_8 TYPE C DOMAIN-CONTAINING PROTEIN"/>
    <property type="match status" value="1"/>
</dbReference>
<feature type="chain" id="PRO_5008787830" description="F5/8 type C domain-containing protein" evidence="7">
    <location>
        <begin position="24"/>
        <end position="426"/>
    </location>
</feature>
<dbReference type="InterPro" id="IPR000421">
    <property type="entry name" value="FA58C"/>
</dbReference>
<evidence type="ECO:0000256" key="3">
    <source>
        <dbReference type="ARBA" id="ARBA00022525"/>
    </source>
</evidence>
<accession>R7UB59</accession>
<dbReference type="EMBL" id="KB305961">
    <property type="protein sequence ID" value="ELU00482.1"/>
    <property type="molecule type" value="Genomic_DNA"/>
</dbReference>
<dbReference type="CDD" id="cd00057">
    <property type="entry name" value="FA58C"/>
    <property type="match status" value="1"/>
</dbReference>
<dbReference type="GO" id="GO:0007155">
    <property type="term" value="P:cell adhesion"/>
    <property type="evidence" value="ECO:0007669"/>
    <property type="project" value="UniProtKB-KW"/>
</dbReference>
<dbReference type="GO" id="GO:0005886">
    <property type="term" value="C:plasma membrane"/>
    <property type="evidence" value="ECO:0007669"/>
    <property type="project" value="TreeGrafter"/>
</dbReference>
<sequence>MEAPTLTSVIGVYLFLTCDMSAAIVSSKCFGYESLLVGVEDYQLLASSEYTQSPVLKAKESRLTYLRAERARDCFHLSRGNQQLLKGQKTRMQLADNGAARGWQCAGNDGNPWIQVDLLHNKIIEGVVTMGDAGLNRFVKTFRIQHLSDGSSTWVDVANNNTDRTIFDANTDAFVPVWNEFKGGIVARYVRLYPLTFTIYRVLRWELIACREDIQPSVDYLLSMFITSRDLSTTECIKCIDTANNEIRMRLKGIVINSKVTNLVLGGKALICTGEFIKIGIEMNRNGCIAEYALCKIEATDVEGTCHAACNLRDGQIGQPSSLLLMVTGDDAELCDNLVGLHGPEIRCLIPSLGSWRWQKADTTYEFISNACDPCDCTLGSLRNGPRDGACTDHSVPQAEIQYEIRWSYGQKTTIICTFSLCSHNR</sequence>
<evidence type="ECO:0000313" key="10">
    <source>
        <dbReference type="EnsemblMetazoa" id="CapteP186405"/>
    </source>
</evidence>
<keyword evidence="4" id="KW-0130">Cell adhesion</keyword>
<dbReference type="GO" id="GO:0038023">
    <property type="term" value="F:signaling receptor activity"/>
    <property type="evidence" value="ECO:0007669"/>
    <property type="project" value="TreeGrafter"/>
</dbReference>
<proteinExistence type="predicted"/>